<gene>
    <name evidence="3" type="ordered locus">Sked_14720</name>
</gene>
<dbReference type="KEGG" id="ske:Sked_14720"/>
<dbReference type="PANTHER" id="PTHR30204:SF97">
    <property type="entry name" value="MERR FAMILY REGULATORY PROTEIN"/>
    <property type="match status" value="1"/>
</dbReference>
<name>D1BFP7_SANKS</name>
<organism evidence="3 4">
    <name type="scientific">Sanguibacter keddieii (strain ATCC 51767 / DSM 10542 / NCFB 3025 / ST-74)</name>
    <dbReference type="NCBI Taxonomy" id="446469"/>
    <lineage>
        <taxon>Bacteria</taxon>
        <taxon>Bacillati</taxon>
        <taxon>Actinomycetota</taxon>
        <taxon>Actinomycetes</taxon>
        <taxon>Micrococcales</taxon>
        <taxon>Sanguibacteraceae</taxon>
        <taxon>Sanguibacter</taxon>
    </lineage>
</organism>
<dbReference type="RefSeq" id="WP_012866477.1">
    <property type="nucleotide sequence ID" value="NC_013521.1"/>
</dbReference>
<accession>D1BFP7</accession>
<dbReference type="SMART" id="SM00422">
    <property type="entry name" value="HTH_MERR"/>
    <property type="match status" value="1"/>
</dbReference>
<dbReference type="EMBL" id="CP001819">
    <property type="protein sequence ID" value="ACZ21408.1"/>
    <property type="molecule type" value="Genomic_DNA"/>
</dbReference>
<reference evidence="3 4" key="1">
    <citation type="journal article" date="2009" name="Stand. Genomic Sci.">
        <title>Complete genome sequence of Sanguibacter keddieii type strain (ST-74).</title>
        <authorList>
            <person name="Ivanova N."/>
            <person name="Sikorski J."/>
            <person name="Sims D."/>
            <person name="Brettin T."/>
            <person name="Detter J.C."/>
            <person name="Han C."/>
            <person name="Lapidus A."/>
            <person name="Copeland A."/>
            <person name="Glavina Del Rio T."/>
            <person name="Nolan M."/>
            <person name="Chen F."/>
            <person name="Lucas S."/>
            <person name="Tice H."/>
            <person name="Cheng J.F."/>
            <person name="Bruce D."/>
            <person name="Goodwin L."/>
            <person name="Pitluck S."/>
            <person name="Pati A."/>
            <person name="Mavromatis K."/>
            <person name="Chen A."/>
            <person name="Palaniappan K."/>
            <person name="D'haeseleer P."/>
            <person name="Chain P."/>
            <person name="Bristow J."/>
            <person name="Eisen J.A."/>
            <person name="Markowitz V."/>
            <person name="Hugenholtz P."/>
            <person name="Goker M."/>
            <person name="Pukall R."/>
            <person name="Klenk H.P."/>
            <person name="Kyrpides N.C."/>
        </authorList>
    </citation>
    <scope>NUCLEOTIDE SEQUENCE [LARGE SCALE GENOMIC DNA]</scope>
    <source>
        <strain evidence="4">ATCC 51767 / DSM 10542 / NCFB 3025 / ST-74</strain>
    </source>
</reference>
<evidence type="ECO:0000256" key="1">
    <source>
        <dbReference type="ARBA" id="ARBA00023125"/>
    </source>
</evidence>
<dbReference type="InterPro" id="IPR000551">
    <property type="entry name" value="MerR-type_HTH_dom"/>
</dbReference>
<dbReference type="AlphaFoldDB" id="D1BFP7"/>
<dbReference type="PROSITE" id="PS50937">
    <property type="entry name" value="HTH_MERR_2"/>
    <property type="match status" value="1"/>
</dbReference>
<evidence type="ECO:0000259" key="2">
    <source>
        <dbReference type="PROSITE" id="PS50937"/>
    </source>
</evidence>
<dbReference type="eggNOG" id="COG0789">
    <property type="taxonomic scope" value="Bacteria"/>
</dbReference>
<dbReference type="HOGENOM" id="CLU_060077_2_3_11"/>
<dbReference type="OrthoDB" id="5242095at2"/>
<protein>
    <submittedName>
        <fullName evidence="3">Predicted transcriptional regulator</fullName>
    </submittedName>
</protein>
<dbReference type="GO" id="GO:0003700">
    <property type="term" value="F:DNA-binding transcription factor activity"/>
    <property type="evidence" value="ECO:0007669"/>
    <property type="project" value="InterPro"/>
</dbReference>
<dbReference type="Gene3D" id="1.10.1660.10">
    <property type="match status" value="1"/>
</dbReference>
<dbReference type="PRINTS" id="PR00040">
    <property type="entry name" value="HTHMERR"/>
</dbReference>
<dbReference type="Pfam" id="PF13411">
    <property type="entry name" value="MerR_1"/>
    <property type="match status" value="1"/>
</dbReference>
<evidence type="ECO:0000313" key="4">
    <source>
        <dbReference type="Proteomes" id="UP000000322"/>
    </source>
</evidence>
<feature type="domain" description="HTH merR-type" evidence="2">
    <location>
        <begin position="1"/>
        <end position="68"/>
    </location>
</feature>
<proteinExistence type="predicted"/>
<evidence type="ECO:0000313" key="3">
    <source>
        <dbReference type="EMBL" id="ACZ21408.1"/>
    </source>
</evidence>
<dbReference type="PANTHER" id="PTHR30204">
    <property type="entry name" value="REDOX-CYCLING DRUG-SENSING TRANSCRIPTIONAL ACTIVATOR SOXR"/>
    <property type="match status" value="1"/>
</dbReference>
<dbReference type="Proteomes" id="UP000000322">
    <property type="component" value="Chromosome"/>
</dbReference>
<dbReference type="InterPro" id="IPR009061">
    <property type="entry name" value="DNA-bd_dom_put_sf"/>
</dbReference>
<dbReference type="InterPro" id="IPR047057">
    <property type="entry name" value="MerR_fam"/>
</dbReference>
<keyword evidence="4" id="KW-1185">Reference proteome</keyword>
<keyword evidence="1" id="KW-0238">DNA-binding</keyword>
<dbReference type="GO" id="GO:0003677">
    <property type="term" value="F:DNA binding"/>
    <property type="evidence" value="ECO:0007669"/>
    <property type="project" value="UniProtKB-KW"/>
</dbReference>
<sequence length="148" mass="16286">MRISEVADRSGVPATTLRYYDSIGLIQARRATNGYRDYDPSVLERLTLVDAAQRLDLSLPQIGELLTAVESETCTQVRETLHPRLTERLRDVDAHLAALQLLREHLVAATQRVAACPDSGSSCRSECMLLGQPRSTCTSHDPANGSPR</sequence>
<dbReference type="SUPFAM" id="SSF46955">
    <property type="entry name" value="Putative DNA-binding domain"/>
    <property type="match status" value="1"/>
</dbReference>
<dbReference type="STRING" id="446469.Sked_14720"/>